<dbReference type="CDD" id="cd00090">
    <property type="entry name" value="HTH_ARSR"/>
    <property type="match status" value="1"/>
</dbReference>
<feature type="domain" description="HTH arsR-type" evidence="1">
    <location>
        <begin position="9"/>
        <end position="100"/>
    </location>
</feature>
<reference evidence="2 3" key="1">
    <citation type="submission" date="2019-03" db="EMBL/GenBank/DDBJ databases">
        <title>Genomic Encyclopedia of Type Strains, Phase IV (KMG-IV): sequencing the most valuable type-strain genomes for metagenomic binning, comparative biology and taxonomic classification.</title>
        <authorList>
            <person name="Goeker M."/>
        </authorList>
    </citation>
    <scope>NUCLEOTIDE SEQUENCE [LARGE SCALE GENOMIC DNA]</scope>
    <source>
        <strain evidence="2 3">DSM 45934</strain>
    </source>
</reference>
<dbReference type="SUPFAM" id="SSF46785">
    <property type="entry name" value="Winged helix' DNA-binding domain"/>
    <property type="match status" value="1"/>
</dbReference>
<dbReference type="OrthoDB" id="7945987at2"/>
<name>A0A4R2KEU4_9PSEU</name>
<sequence>MPDDFVDLSTARALANPLRQRILRELGRLGEATSTTLADRLGVTTGGTSYNLRVLAEHGLVEEAPELAKGKERWWRPARKSLRFPPRGEQEPQLRAELERLNQLWLTEDMATFGEFLDSRETLGPWGDALPYSRGAIRVSLDELAEFFDAYLDLLKRFQRPDEDTPAGARTVLTRFIAFPDPKEAGR</sequence>
<proteinExistence type="predicted"/>
<dbReference type="RefSeq" id="WP_132111244.1">
    <property type="nucleotide sequence ID" value="NZ_SLWS01000001.1"/>
</dbReference>
<evidence type="ECO:0000259" key="1">
    <source>
        <dbReference type="SMART" id="SM00418"/>
    </source>
</evidence>
<protein>
    <submittedName>
        <fullName evidence="2">Helix-turn-helix protein</fullName>
    </submittedName>
</protein>
<dbReference type="SMART" id="SM00418">
    <property type="entry name" value="HTH_ARSR"/>
    <property type="match status" value="1"/>
</dbReference>
<evidence type="ECO:0000313" key="3">
    <source>
        <dbReference type="Proteomes" id="UP000295680"/>
    </source>
</evidence>
<keyword evidence="3" id="KW-1185">Reference proteome</keyword>
<dbReference type="InterPro" id="IPR036390">
    <property type="entry name" value="WH_DNA-bd_sf"/>
</dbReference>
<comment type="caution">
    <text evidence="2">The sequence shown here is derived from an EMBL/GenBank/DDBJ whole genome shotgun (WGS) entry which is preliminary data.</text>
</comment>
<gene>
    <name evidence="2" type="ORF">EV192_101859</name>
</gene>
<dbReference type="GO" id="GO:0003700">
    <property type="term" value="F:DNA-binding transcription factor activity"/>
    <property type="evidence" value="ECO:0007669"/>
    <property type="project" value="InterPro"/>
</dbReference>
<dbReference type="InterPro" id="IPR011991">
    <property type="entry name" value="ArsR-like_HTH"/>
</dbReference>
<dbReference type="Gene3D" id="1.10.10.10">
    <property type="entry name" value="Winged helix-like DNA-binding domain superfamily/Winged helix DNA-binding domain"/>
    <property type="match status" value="1"/>
</dbReference>
<dbReference type="InterPro" id="IPR001845">
    <property type="entry name" value="HTH_ArsR_DNA-bd_dom"/>
</dbReference>
<dbReference type="Pfam" id="PF12840">
    <property type="entry name" value="HTH_20"/>
    <property type="match status" value="1"/>
</dbReference>
<dbReference type="EMBL" id="SLWS01000001">
    <property type="protein sequence ID" value="TCO65075.1"/>
    <property type="molecule type" value="Genomic_DNA"/>
</dbReference>
<accession>A0A4R2KEU4</accession>
<evidence type="ECO:0000313" key="2">
    <source>
        <dbReference type="EMBL" id="TCO65075.1"/>
    </source>
</evidence>
<organism evidence="2 3">
    <name type="scientific">Actinocrispum wychmicini</name>
    <dbReference type="NCBI Taxonomy" id="1213861"/>
    <lineage>
        <taxon>Bacteria</taxon>
        <taxon>Bacillati</taxon>
        <taxon>Actinomycetota</taxon>
        <taxon>Actinomycetes</taxon>
        <taxon>Pseudonocardiales</taxon>
        <taxon>Pseudonocardiaceae</taxon>
        <taxon>Actinocrispum</taxon>
    </lineage>
</organism>
<dbReference type="Proteomes" id="UP000295680">
    <property type="component" value="Unassembled WGS sequence"/>
</dbReference>
<dbReference type="AlphaFoldDB" id="A0A4R2KEU4"/>
<dbReference type="InterPro" id="IPR036388">
    <property type="entry name" value="WH-like_DNA-bd_sf"/>
</dbReference>